<evidence type="ECO:0000313" key="3">
    <source>
        <dbReference type="Proteomes" id="UP000292082"/>
    </source>
</evidence>
<protein>
    <submittedName>
        <fullName evidence="2">Uncharacterized protein</fullName>
    </submittedName>
</protein>
<evidence type="ECO:0000256" key="1">
    <source>
        <dbReference type="SAM" id="MobiDB-lite"/>
    </source>
</evidence>
<name>A0A4Q9P2E7_9APHY</name>
<gene>
    <name evidence="2" type="ORF">BD310DRAFT_450707</name>
</gene>
<dbReference type="EMBL" id="ML145121">
    <property type="protein sequence ID" value="TBU58759.1"/>
    <property type="molecule type" value="Genomic_DNA"/>
</dbReference>
<evidence type="ECO:0000313" key="2">
    <source>
        <dbReference type="EMBL" id="TBU58759.1"/>
    </source>
</evidence>
<dbReference type="Proteomes" id="UP000292082">
    <property type="component" value="Unassembled WGS sequence"/>
</dbReference>
<feature type="region of interest" description="Disordered" evidence="1">
    <location>
        <begin position="76"/>
        <end position="110"/>
    </location>
</feature>
<organism evidence="2 3">
    <name type="scientific">Dichomitus squalens</name>
    <dbReference type="NCBI Taxonomy" id="114155"/>
    <lineage>
        <taxon>Eukaryota</taxon>
        <taxon>Fungi</taxon>
        <taxon>Dikarya</taxon>
        <taxon>Basidiomycota</taxon>
        <taxon>Agaricomycotina</taxon>
        <taxon>Agaricomycetes</taxon>
        <taxon>Polyporales</taxon>
        <taxon>Polyporaceae</taxon>
        <taxon>Dichomitus</taxon>
    </lineage>
</organism>
<keyword evidence="3" id="KW-1185">Reference proteome</keyword>
<accession>A0A4Q9P2E7</accession>
<feature type="region of interest" description="Disordered" evidence="1">
    <location>
        <begin position="182"/>
        <end position="208"/>
    </location>
</feature>
<sequence length="208" mass="23602">MTLACPFLRRPVLGGAGFRPNSVHDVVMYATSACSWCRAGSATSYSNRTVHRQYYELPGRLRAHGNLQGKIRSRRALRPRSTRRESRWSVRRRRDKSSALSYPRCSNNGHTKDNINTASLLIGPRTRQAWNGTRGSSVQITGQEAVIKRWFRPSRRCKPRERGVFVSGAIVQRRVLTYRLGPTRKLRSQTSEPCLPAHDTAPHRPSPP</sequence>
<reference evidence="2 3" key="1">
    <citation type="submission" date="2019-01" db="EMBL/GenBank/DDBJ databases">
        <title>Draft genome sequences of three monokaryotic isolates of the white-rot basidiomycete fungus Dichomitus squalens.</title>
        <authorList>
            <consortium name="DOE Joint Genome Institute"/>
            <person name="Lopez S.C."/>
            <person name="Andreopoulos B."/>
            <person name="Pangilinan J."/>
            <person name="Lipzen A."/>
            <person name="Riley R."/>
            <person name="Ahrendt S."/>
            <person name="Ng V."/>
            <person name="Barry K."/>
            <person name="Daum C."/>
            <person name="Grigoriev I.V."/>
            <person name="Hilden K.S."/>
            <person name="Makela M.R."/>
            <person name="de Vries R.P."/>
        </authorList>
    </citation>
    <scope>NUCLEOTIDE SEQUENCE [LARGE SCALE GENOMIC DNA]</scope>
    <source>
        <strain evidence="2 3">CBS 464.89</strain>
    </source>
</reference>
<dbReference type="AlphaFoldDB" id="A0A4Q9P2E7"/>
<proteinExistence type="predicted"/>